<reference evidence="1" key="1">
    <citation type="submission" date="2022-09" db="EMBL/GenBank/DDBJ databases">
        <title>Culturomic study of gut microbiota in children with autism spectrum disorder.</title>
        <authorList>
            <person name="Efimov B.A."/>
            <person name="Chaplin A.V."/>
            <person name="Sokolova S.R."/>
            <person name="Pikina A.P."/>
            <person name="Korzhanova M."/>
            <person name="Belova V."/>
            <person name="Korostin D."/>
        </authorList>
    </citation>
    <scope>NUCLEOTIDE SEQUENCE</scope>
    <source>
        <strain evidence="1">ASD5510</strain>
    </source>
</reference>
<keyword evidence="2" id="KW-1185">Reference proteome</keyword>
<dbReference type="Proteomes" id="UP001065549">
    <property type="component" value="Unassembled WGS sequence"/>
</dbReference>
<organism evidence="1 2">
    <name type="scientific">Hominibacterium faecale</name>
    <dbReference type="NCBI Taxonomy" id="2839743"/>
    <lineage>
        <taxon>Bacteria</taxon>
        <taxon>Bacillati</taxon>
        <taxon>Bacillota</taxon>
        <taxon>Clostridia</taxon>
        <taxon>Peptostreptococcales</taxon>
        <taxon>Anaerovoracaceae</taxon>
        <taxon>Hominibacterium</taxon>
    </lineage>
</organism>
<gene>
    <name evidence="1" type="ORF">OBO34_08935</name>
</gene>
<comment type="caution">
    <text evidence="1">The sequence shown here is derived from an EMBL/GenBank/DDBJ whole genome shotgun (WGS) entry which is preliminary data.</text>
</comment>
<evidence type="ECO:0000313" key="2">
    <source>
        <dbReference type="Proteomes" id="UP001065549"/>
    </source>
</evidence>
<evidence type="ECO:0000313" key="1">
    <source>
        <dbReference type="EMBL" id="MCU7378482.1"/>
    </source>
</evidence>
<sequence length="361" mass="40199">MDNMKSKKTGNRKLLLIVIALAVVLVIVGIVAAVTGVFSGGGKSGSAKTADSSLLQAPEYKASAEYEAYLDGLSDEELDKVIDTSDEAIYEAPAKVKELCETYGLKYAAKATDLTSYEQVEKELEARKLSGFLGDELSKQLQTTMKEYDGGYVFDDGELYLEIEQEDEERGNVLLLLNITPKGVFPYQSSSFQAQDKDAAPQTVEDMMKNFTYQPKSGGDFICRTQGPDGTAFGKAGDYYITMAMTREPSDAKSEEYEKAVEKLDEKVKKAVGIDSLDELEEKVYSGIQTAWEKEPDAMQEALDNDDKQQYQALQDKYTTASKEELALYEECKKELEPQEVYVTEQDLQDTLNKLDFSKFV</sequence>
<dbReference type="RefSeq" id="WP_253019900.1">
    <property type="nucleotide sequence ID" value="NZ_JAOSHN010000003.1"/>
</dbReference>
<dbReference type="AlphaFoldDB" id="A0A9J6QR24"/>
<name>A0A9J6QR24_9FIRM</name>
<accession>A0A9J6QR24</accession>
<protein>
    <submittedName>
        <fullName evidence="1">Uncharacterized protein</fullName>
    </submittedName>
</protein>
<proteinExistence type="predicted"/>
<dbReference type="EMBL" id="JAOSHN010000003">
    <property type="protein sequence ID" value="MCU7378482.1"/>
    <property type="molecule type" value="Genomic_DNA"/>
</dbReference>